<dbReference type="HAMAP" id="MF_01217">
    <property type="entry name" value="Acyl_carrier"/>
    <property type="match status" value="1"/>
</dbReference>
<evidence type="ECO:0000256" key="1">
    <source>
        <dbReference type="ARBA" id="ARBA00022450"/>
    </source>
</evidence>
<dbReference type="Pfam" id="PF00550">
    <property type="entry name" value="PP-binding"/>
    <property type="match status" value="1"/>
</dbReference>
<feature type="modified residue" description="O-(pantetheine 4'-phosphoryl)serine" evidence="3">
    <location>
        <position position="45"/>
    </location>
</feature>
<keyword evidence="3" id="KW-0275">Fatty acid biosynthesis</keyword>
<dbReference type="InterPro" id="IPR009081">
    <property type="entry name" value="PP-bd_ACP"/>
</dbReference>
<evidence type="ECO:0000256" key="3">
    <source>
        <dbReference type="HAMAP-Rule" id="MF_01217"/>
    </source>
</evidence>
<comment type="pathway">
    <text evidence="3">Lipid metabolism; fatty acid biosynthesis.</text>
</comment>
<proteinExistence type="inferred from homology"/>
<keyword evidence="3" id="KW-0444">Lipid biosynthesis</keyword>
<dbReference type="Proteomes" id="UP001206128">
    <property type="component" value="Unassembled WGS sequence"/>
</dbReference>
<dbReference type="InterPro" id="IPR003231">
    <property type="entry name" value="ACP"/>
</dbReference>
<keyword evidence="3" id="KW-0963">Cytoplasm</keyword>
<evidence type="ECO:0000313" key="5">
    <source>
        <dbReference type="EMBL" id="MCP2164087.1"/>
    </source>
</evidence>
<comment type="function">
    <text evidence="3">Carrier of the growing fatty acid chain in fatty acid biosynthesis.</text>
</comment>
<dbReference type="GO" id="GO:0000036">
    <property type="term" value="F:acyl carrier activity"/>
    <property type="evidence" value="ECO:0007669"/>
    <property type="project" value="UniProtKB-UniRule"/>
</dbReference>
<accession>A0AAE3G9E1</accession>
<keyword evidence="2 3" id="KW-0597">Phosphoprotein</keyword>
<dbReference type="Gene3D" id="1.10.1200.10">
    <property type="entry name" value="ACP-like"/>
    <property type="match status" value="1"/>
</dbReference>
<dbReference type="EMBL" id="JAMTCK010000002">
    <property type="protein sequence ID" value="MCP2164087.1"/>
    <property type="molecule type" value="Genomic_DNA"/>
</dbReference>
<dbReference type="AlphaFoldDB" id="A0AAE3G9E1"/>
<keyword evidence="3" id="KW-0276">Fatty acid metabolism</keyword>
<comment type="subcellular location">
    <subcellularLocation>
        <location evidence="3">Cytoplasm</location>
    </subcellularLocation>
</comment>
<comment type="caution">
    <text evidence="5">The sequence shown here is derived from an EMBL/GenBank/DDBJ whole genome shotgun (WGS) entry which is preliminary data.</text>
</comment>
<evidence type="ECO:0000313" key="6">
    <source>
        <dbReference type="Proteomes" id="UP001206128"/>
    </source>
</evidence>
<evidence type="ECO:0000256" key="2">
    <source>
        <dbReference type="ARBA" id="ARBA00022553"/>
    </source>
</evidence>
<comment type="similarity">
    <text evidence="3">Belongs to the acyl carrier protein (ACP) family.</text>
</comment>
<gene>
    <name evidence="3" type="primary">acpP</name>
    <name evidence="5" type="ORF">LX83_000927</name>
</gene>
<keyword evidence="3" id="KW-0443">Lipid metabolism</keyword>
<sequence length="92" mass="9969">MTQGVTGTPSALQDKIREIVAEELELDQDELSDTGHFVDDYDADSLSLITVIARIEKELGVAVPRDQLTEMATLEQVFAVVGQYATGESRGA</sequence>
<organism evidence="5 6">
    <name type="scientific">Goodfellowiella coeruleoviolacea</name>
    <dbReference type="NCBI Taxonomy" id="334858"/>
    <lineage>
        <taxon>Bacteria</taxon>
        <taxon>Bacillati</taxon>
        <taxon>Actinomycetota</taxon>
        <taxon>Actinomycetes</taxon>
        <taxon>Pseudonocardiales</taxon>
        <taxon>Pseudonocardiaceae</taxon>
        <taxon>Goodfellowiella</taxon>
    </lineage>
</organism>
<comment type="PTM">
    <text evidence="3">4'-phosphopantetheine is transferred from CoA to a specific serine of apo-ACP by AcpS. This modification is essential for activity because fatty acids are bound in thioester linkage to the sulfhydryl of the prosthetic group.</text>
</comment>
<reference evidence="5" key="1">
    <citation type="submission" date="2022-06" db="EMBL/GenBank/DDBJ databases">
        <title>Genomic Encyclopedia of Archaeal and Bacterial Type Strains, Phase II (KMG-II): from individual species to whole genera.</title>
        <authorList>
            <person name="Goeker M."/>
        </authorList>
    </citation>
    <scope>NUCLEOTIDE SEQUENCE</scope>
    <source>
        <strain evidence="5">DSM 43935</strain>
    </source>
</reference>
<protein>
    <recommendedName>
        <fullName evidence="3">Acyl carrier protein</fullName>
        <shortName evidence="3">ACP</shortName>
    </recommendedName>
</protein>
<keyword evidence="1 3" id="KW-0596">Phosphopantetheine</keyword>
<evidence type="ECO:0000259" key="4">
    <source>
        <dbReference type="PROSITE" id="PS50075"/>
    </source>
</evidence>
<dbReference type="InterPro" id="IPR036736">
    <property type="entry name" value="ACP-like_sf"/>
</dbReference>
<dbReference type="SUPFAM" id="SSF47336">
    <property type="entry name" value="ACP-like"/>
    <property type="match status" value="1"/>
</dbReference>
<name>A0AAE3G9E1_9PSEU</name>
<dbReference type="GO" id="GO:0005737">
    <property type="term" value="C:cytoplasm"/>
    <property type="evidence" value="ECO:0007669"/>
    <property type="project" value="UniProtKB-SubCell"/>
</dbReference>
<dbReference type="RefSeq" id="WP_253767405.1">
    <property type="nucleotide sequence ID" value="NZ_JAMTCK010000002.1"/>
</dbReference>
<dbReference type="PROSITE" id="PS50075">
    <property type="entry name" value="CARRIER"/>
    <property type="match status" value="1"/>
</dbReference>
<feature type="domain" description="Carrier" evidence="4">
    <location>
        <begin position="10"/>
        <end position="85"/>
    </location>
</feature>
<keyword evidence="6" id="KW-1185">Reference proteome</keyword>